<organism evidence="1 2">
    <name type="scientific">Dreissena polymorpha</name>
    <name type="common">Zebra mussel</name>
    <name type="synonym">Mytilus polymorpha</name>
    <dbReference type="NCBI Taxonomy" id="45954"/>
    <lineage>
        <taxon>Eukaryota</taxon>
        <taxon>Metazoa</taxon>
        <taxon>Spiralia</taxon>
        <taxon>Lophotrochozoa</taxon>
        <taxon>Mollusca</taxon>
        <taxon>Bivalvia</taxon>
        <taxon>Autobranchia</taxon>
        <taxon>Heteroconchia</taxon>
        <taxon>Euheterodonta</taxon>
        <taxon>Imparidentia</taxon>
        <taxon>Neoheterodontei</taxon>
        <taxon>Myida</taxon>
        <taxon>Dreissenoidea</taxon>
        <taxon>Dreissenidae</taxon>
        <taxon>Dreissena</taxon>
    </lineage>
</organism>
<evidence type="ECO:0000313" key="2">
    <source>
        <dbReference type="Proteomes" id="UP000828390"/>
    </source>
</evidence>
<dbReference type="Proteomes" id="UP000828390">
    <property type="component" value="Unassembled WGS sequence"/>
</dbReference>
<gene>
    <name evidence="1" type="ORF">DPMN_110820</name>
</gene>
<keyword evidence="2" id="KW-1185">Reference proteome</keyword>
<sequence length="50" mass="5640">MLETAVWFESLCEPVAFGANDQTEVRNRDPSLTGQVLRHRLEPGIHSFQG</sequence>
<protein>
    <submittedName>
        <fullName evidence="1">Uncharacterized protein</fullName>
    </submittedName>
</protein>
<name>A0A9D4KDW8_DREPO</name>
<reference evidence="1" key="2">
    <citation type="submission" date="2020-11" db="EMBL/GenBank/DDBJ databases">
        <authorList>
            <person name="McCartney M.A."/>
            <person name="Auch B."/>
            <person name="Kono T."/>
            <person name="Mallez S."/>
            <person name="Becker A."/>
            <person name="Gohl D.M."/>
            <person name="Silverstein K.A.T."/>
            <person name="Koren S."/>
            <person name="Bechman K.B."/>
            <person name="Herman A."/>
            <person name="Abrahante J.E."/>
            <person name="Garbe J."/>
        </authorList>
    </citation>
    <scope>NUCLEOTIDE SEQUENCE</scope>
    <source>
        <strain evidence="1">Duluth1</strain>
        <tissue evidence="1">Whole animal</tissue>
    </source>
</reference>
<proteinExistence type="predicted"/>
<dbReference type="EMBL" id="JAIWYP010000004">
    <property type="protein sequence ID" value="KAH3837431.1"/>
    <property type="molecule type" value="Genomic_DNA"/>
</dbReference>
<evidence type="ECO:0000313" key="1">
    <source>
        <dbReference type="EMBL" id="KAH3837431.1"/>
    </source>
</evidence>
<dbReference type="AlphaFoldDB" id="A0A9D4KDW8"/>
<comment type="caution">
    <text evidence="1">The sequence shown here is derived from an EMBL/GenBank/DDBJ whole genome shotgun (WGS) entry which is preliminary data.</text>
</comment>
<accession>A0A9D4KDW8</accession>
<reference evidence="1" key="1">
    <citation type="journal article" date="2019" name="bioRxiv">
        <title>The Genome of the Zebra Mussel, Dreissena polymorpha: A Resource for Invasive Species Research.</title>
        <authorList>
            <person name="McCartney M.A."/>
            <person name="Auch B."/>
            <person name="Kono T."/>
            <person name="Mallez S."/>
            <person name="Zhang Y."/>
            <person name="Obille A."/>
            <person name="Becker A."/>
            <person name="Abrahante J.E."/>
            <person name="Garbe J."/>
            <person name="Badalamenti J.P."/>
            <person name="Herman A."/>
            <person name="Mangelson H."/>
            <person name="Liachko I."/>
            <person name="Sullivan S."/>
            <person name="Sone E.D."/>
            <person name="Koren S."/>
            <person name="Silverstein K.A.T."/>
            <person name="Beckman K.B."/>
            <person name="Gohl D.M."/>
        </authorList>
    </citation>
    <scope>NUCLEOTIDE SEQUENCE</scope>
    <source>
        <strain evidence="1">Duluth1</strain>
        <tissue evidence="1">Whole animal</tissue>
    </source>
</reference>